<keyword evidence="1" id="KW-0472">Membrane</keyword>
<protein>
    <submittedName>
        <fullName evidence="2">Succinate dehydrogenase/fumarate reductase cytochrome b subunit</fullName>
    </submittedName>
</protein>
<evidence type="ECO:0000313" key="3">
    <source>
        <dbReference type="Proteomes" id="UP000575898"/>
    </source>
</evidence>
<feature type="transmembrane region" description="Helical" evidence="1">
    <location>
        <begin position="130"/>
        <end position="153"/>
    </location>
</feature>
<accession>A0A840MPV4</accession>
<feature type="transmembrane region" description="Helical" evidence="1">
    <location>
        <begin position="12"/>
        <end position="29"/>
    </location>
</feature>
<feature type="transmembrane region" description="Helical" evidence="1">
    <location>
        <begin position="91"/>
        <end position="110"/>
    </location>
</feature>
<proteinExistence type="predicted"/>
<keyword evidence="1" id="KW-1133">Transmembrane helix</keyword>
<sequence>MTLRDFHRTSAFVIVAFAAMHIANHLASLKGVSTHIAFMEIARTVYRHWAIESILLFCVAFQVASGLWFVIRGWSQRKGLIPWLQAGSGAYLAFFLLVHVGAVLFGRAVLQLDTNFYYAAAGLHVPPNQLFFAPYYFLAVTALFTHLGCAAYWQLQTASDSTRAFVVGGAIVAGGVIALLIVLSLAGKLQPVKIPANYKATYAKQDG</sequence>
<dbReference type="AlphaFoldDB" id="A0A840MPV4"/>
<dbReference type="RefSeq" id="WP_184037890.1">
    <property type="nucleotide sequence ID" value="NZ_JACHHY010000009.1"/>
</dbReference>
<keyword evidence="3" id="KW-1185">Reference proteome</keyword>
<dbReference type="Proteomes" id="UP000575898">
    <property type="component" value="Unassembled WGS sequence"/>
</dbReference>
<gene>
    <name evidence="2" type="ORF">HNQ59_001795</name>
</gene>
<keyword evidence="1" id="KW-0812">Transmembrane</keyword>
<reference evidence="2 3" key="1">
    <citation type="submission" date="2020-08" db="EMBL/GenBank/DDBJ databases">
        <title>Genomic Encyclopedia of Type Strains, Phase IV (KMG-IV): sequencing the most valuable type-strain genomes for metagenomic binning, comparative biology and taxonomic classification.</title>
        <authorList>
            <person name="Goeker M."/>
        </authorList>
    </citation>
    <scope>NUCLEOTIDE SEQUENCE [LARGE SCALE GENOMIC DNA]</scope>
    <source>
        <strain evidence="2 3">DSM 27165</strain>
    </source>
</reference>
<feature type="transmembrane region" description="Helical" evidence="1">
    <location>
        <begin position="165"/>
        <end position="186"/>
    </location>
</feature>
<comment type="caution">
    <text evidence="2">The sequence shown here is derived from an EMBL/GenBank/DDBJ whole genome shotgun (WGS) entry which is preliminary data.</text>
</comment>
<evidence type="ECO:0000313" key="2">
    <source>
        <dbReference type="EMBL" id="MBB5018506.1"/>
    </source>
</evidence>
<feature type="transmembrane region" description="Helical" evidence="1">
    <location>
        <begin position="49"/>
        <end position="71"/>
    </location>
</feature>
<name>A0A840MPV4_9PROT</name>
<evidence type="ECO:0000256" key="1">
    <source>
        <dbReference type="SAM" id="Phobius"/>
    </source>
</evidence>
<organism evidence="2 3">
    <name type="scientific">Chitinivorax tropicus</name>
    <dbReference type="NCBI Taxonomy" id="714531"/>
    <lineage>
        <taxon>Bacteria</taxon>
        <taxon>Pseudomonadati</taxon>
        <taxon>Pseudomonadota</taxon>
        <taxon>Betaproteobacteria</taxon>
        <taxon>Chitinivorax</taxon>
    </lineage>
</organism>
<dbReference type="EMBL" id="JACHHY010000009">
    <property type="protein sequence ID" value="MBB5018506.1"/>
    <property type="molecule type" value="Genomic_DNA"/>
</dbReference>